<feature type="transmembrane region" description="Helical" evidence="11">
    <location>
        <begin position="520"/>
        <end position="538"/>
    </location>
</feature>
<evidence type="ECO:0000256" key="9">
    <source>
        <dbReference type="ARBA" id="ARBA00023136"/>
    </source>
</evidence>
<feature type="non-terminal residue" evidence="12">
    <location>
        <position position="813"/>
    </location>
</feature>
<dbReference type="EMBL" id="JAEFCI010000074">
    <property type="protein sequence ID" value="KAG5463788.1"/>
    <property type="molecule type" value="Genomic_DNA"/>
</dbReference>
<dbReference type="PANTHER" id="PTHR23071:SF1">
    <property type="entry name" value="GPI ETHANOLAMINE PHOSPHATE TRANSFERASE 3"/>
    <property type="match status" value="1"/>
</dbReference>
<evidence type="ECO:0000256" key="11">
    <source>
        <dbReference type="SAM" id="Phobius"/>
    </source>
</evidence>
<feature type="transmembrane region" description="Helical" evidence="11">
    <location>
        <begin position="586"/>
        <end position="604"/>
    </location>
</feature>
<evidence type="ECO:0000256" key="2">
    <source>
        <dbReference type="ARBA" id="ARBA00004687"/>
    </source>
</evidence>
<comment type="similarity">
    <text evidence="3">Belongs to the PIGG/PIGN/PIGO family. PIGO subfamily.</text>
</comment>
<dbReference type="InterPro" id="IPR017850">
    <property type="entry name" value="Alkaline_phosphatase_core_sf"/>
</dbReference>
<keyword evidence="4" id="KW-0337">GPI-anchor biosynthesis</keyword>
<dbReference type="InterPro" id="IPR039524">
    <property type="entry name" value="PIGO/GPI13"/>
</dbReference>
<evidence type="ECO:0000256" key="5">
    <source>
        <dbReference type="ARBA" id="ARBA00022679"/>
    </source>
</evidence>
<dbReference type="SUPFAM" id="SSF53649">
    <property type="entry name" value="Alkaline phosphatase-like"/>
    <property type="match status" value="1"/>
</dbReference>
<keyword evidence="8 11" id="KW-1133">Transmembrane helix</keyword>
<dbReference type="AlphaFoldDB" id="A0A8H8A327"/>
<feature type="transmembrane region" description="Helical" evidence="11">
    <location>
        <begin position="735"/>
        <end position="756"/>
    </location>
</feature>
<evidence type="ECO:0000256" key="1">
    <source>
        <dbReference type="ARBA" id="ARBA00004477"/>
    </source>
</evidence>
<accession>A0A8H8A327</accession>
<comment type="subcellular location">
    <subcellularLocation>
        <location evidence="1">Endoplasmic reticulum membrane</location>
        <topology evidence="1">Multi-pass membrane protein</topology>
    </subcellularLocation>
</comment>
<feature type="transmembrane region" description="Helical" evidence="11">
    <location>
        <begin position="698"/>
        <end position="715"/>
    </location>
</feature>
<dbReference type="Pfam" id="PF01663">
    <property type="entry name" value="Phosphodiest"/>
    <property type="match status" value="1"/>
</dbReference>
<comment type="caution">
    <text evidence="12">The sequence shown here is derived from an EMBL/GenBank/DDBJ whole genome shotgun (WGS) entry which is preliminary data.</text>
</comment>
<dbReference type="GO" id="GO:0051377">
    <property type="term" value="F:mannose-ethanolamine phosphotransferase activity"/>
    <property type="evidence" value="ECO:0007669"/>
    <property type="project" value="InterPro"/>
</dbReference>
<evidence type="ECO:0000256" key="10">
    <source>
        <dbReference type="ARBA" id="ARBA00023180"/>
    </source>
</evidence>
<dbReference type="PANTHER" id="PTHR23071">
    <property type="entry name" value="PHOSPHATIDYLINOSITOL GLYCAN"/>
    <property type="match status" value="1"/>
</dbReference>
<evidence type="ECO:0000256" key="7">
    <source>
        <dbReference type="ARBA" id="ARBA00022824"/>
    </source>
</evidence>
<dbReference type="OrthoDB" id="272139at2759"/>
<organism evidence="12 13">
    <name type="scientific">Olpidium bornovanus</name>
    <dbReference type="NCBI Taxonomy" id="278681"/>
    <lineage>
        <taxon>Eukaryota</taxon>
        <taxon>Fungi</taxon>
        <taxon>Fungi incertae sedis</taxon>
        <taxon>Olpidiomycota</taxon>
        <taxon>Olpidiomycotina</taxon>
        <taxon>Olpidiomycetes</taxon>
        <taxon>Olpidiales</taxon>
        <taxon>Olpidiaceae</taxon>
        <taxon>Olpidium</taxon>
    </lineage>
</organism>
<reference evidence="12 13" key="1">
    <citation type="journal article" name="Sci. Rep.">
        <title>Genome-scale phylogenetic analyses confirm Olpidium as the closest living zoosporic fungus to the non-flagellated, terrestrial fungi.</title>
        <authorList>
            <person name="Chang Y."/>
            <person name="Rochon D."/>
            <person name="Sekimoto S."/>
            <person name="Wang Y."/>
            <person name="Chovatia M."/>
            <person name="Sandor L."/>
            <person name="Salamov A."/>
            <person name="Grigoriev I.V."/>
            <person name="Stajich J.E."/>
            <person name="Spatafora J.W."/>
        </authorList>
    </citation>
    <scope>NUCLEOTIDE SEQUENCE [LARGE SCALE GENOMIC DNA]</scope>
    <source>
        <strain evidence="12">S191</strain>
    </source>
</reference>
<keyword evidence="9 11" id="KW-0472">Membrane</keyword>
<proteinExistence type="inferred from homology"/>
<name>A0A8H8A327_9FUNG</name>
<gene>
    <name evidence="12" type="ORF">BJ554DRAFT_7823</name>
</gene>
<keyword evidence="10" id="KW-0325">Glycoprotein</keyword>
<dbReference type="Proteomes" id="UP000673691">
    <property type="component" value="Unassembled WGS sequence"/>
</dbReference>
<dbReference type="Gene3D" id="3.40.720.10">
    <property type="entry name" value="Alkaline Phosphatase, subunit A"/>
    <property type="match status" value="1"/>
</dbReference>
<dbReference type="GO" id="GO:0005789">
    <property type="term" value="C:endoplasmic reticulum membrane"/>
    <property type="evidence" value="ECO:0007669"/>
    <property type="project" value="UniProtKB-SubCell"/>
</dbReference>
<protein>
    <submittedName>
        <fullName evidence="12">Alkaline-phosphatase-like protein</fullName>
    </submittedName>
</protein>
<evidence type="ECO:0000256" key="6">
    <source>
        <dbReference type="ARBA" id="ARBA00022692"/>
    </source>
</evidence>
<dbReference type="InterPro" id="IPR037675">
    <property type="entry name" value="PIG-O_N"/>
</dbReference>
<feature type="transmembrane region" description="Helical" evidence="11">
    <location>
        <begin position="24"/>
        <end position="45"/>
    </location>
</feature>
<evidence type="ECO:0000256" key="8">
    <source>
        <dbReference type="ARBA" id="ARBA00022989"/>
    </source>
</evidence>
<keyword evidence="13" id="KW-1185">Reference proteome</keyword>
<keyword evidence="7" id="KW-0256">Endoplasmic reticulum</keyword>
<dbReference type="CDD" id="cd16023">
    <property type="entry name" value="GPI_EPT_3"/>
    <property type="match status" value="1"/>
</dbReference>
<evidence type="ECO:0000256" key="4">
    <source>
        <dbReference type="ARBA" id="ARBA00022502"/>
    </source>
</evidence>
<sequence length="813" mass="87237">MTVGLAAERARDANSHSLSAPARLLAWVALLYLAGLYFFTSGFLLTRLRLENASSCAAVPGPGYANRSEAEPAAGGGGAAECWYPARFKKVVVLLIDALRFDFAAYDDGGAPASAERYRNRLKTLHRKLREEPYNSLLFQSIADPPTTTLQRLMGITTGTLPTFVDAGSNFAGQALGEDNIIDQLAALGRRMAFLGDDTWLALYPDAFRIKHPYPSFDVWDLHSVDDGVLKHLFPLLDRPGDWDVLVAHFLGVDHCGHRYGPDHPAMQEKLDQMDEAIARVLWRVDEDALVVVLGDHGMDGKGDHGGDSPQEVETALFLYSKTPIVSREEVRVAAGDGRLSGTTSVRRILQRADEQAGWKSYTQLGGHRTVAQIDLLPTLSLLLGAPIPFNNLGSVIPELFTAQARRATAFPGIGSGLPALLVALRLNARQTHRYMSEYQASQPRTELAAAYRDQLLPLFSEAEELAAKAISARSPPGTTEDRSDGEALAEDAAVAYMVYLRKTLKVSQQAWARFSPGRMGLGLAVTVVASIVAACLVRETGAEPPNRPEDLLEGVGLGLALGAMSGLLVSATGLCAALGFGAVDAAAAGATVASVLAFLRNLLRSKVTPPESRSPPAAFAGCVVSTAAAAVNRPLCAFKSFLRGVIPLLPAFLIPASNSLVIHEDKITSFLLQTFGVSQLLRSFTAHTRRTARRMRLYALVFLVITRLSAAVTICREEQMPSCVPTFYATAASAVPSGLSVACLGVLAALAPLPLKRVLRDSQNFHGAAAMWIDVGLRVVLGLCAAYRLLDVFWEAEHREVKVAIARVAAGA</sequence>
<comment type="pathway">
    <text evidence="2">Glycolipid biosynthesis; glycosylphosphatidylinositol-anchor biosynthesis.</text>
</comment>
<keyword evidence="5" id="KW-0808">Transferase</keyword>
<keyword evidence="6 11" id="KW-0812">Transmembrane</keyword>
<evidence type="ECO:0000313" key="12">
    <source>
        <dbReference type="EMBL" id="KAG5463788.1"/>
    </source>
</evidence>
<dbReference type="GO" id="GO:0006506">
    <property type="term" value="P:GPI anchor biosynthetic process"/>
    <property type="evidence" value="ECO:0007669"/>
    <property type="project" value="UniProtKB-UniPathway"/>
</dbReference>
<evidence type="ECO:0000313" key="13">
    <source>
        <dbReference type="Proteomes" id="UP000673691"/>
    </source>
</evidence>
<dbReference type="UniPathway" id="UPA00196"/>
<dbReference type="InterPro" id="IPR002591">
    <property type="entry name" value="Phosphodiest/P_Trfase"/>
</dbReference>
<evidence type="ECO:0000256" key="3">
    <source>
        <dbReference type="ARBA" id="ARBA00008695"/>
    </source>
</evidence>
<feature type="transmembrane region" description="Helical" evidence="11">
    <location>
        <begin position="558"/>
        <end position="580"/>
    </location>
</feature>